<name>A0A852R7C2_9ACTN</name>
<evidence type="ECO:0000313" key="8">
    <source>
        <dbReference type="EMBL" id="NYD28817.1"/>
    </source>
</evidence>
<accession>A0A852R7C2</accession>
<evidence type="ECO:0000259" key="6">
    <source>
        <dbReference type="Pfam" id="PF00441"/>
    </source>
</evidence>
<comment type="caution">
    <text evidence="8">The sequence shown here is derived from an EMBL/GenBank/DDBJ whole genome shotgun (WGS) entry which is preliminary data.</text>
</comment>
<evidence type="ECO:0000313" key="9">
    <source>
        <dbReference type="Proteomes" id="UP000582231"/>
    </source>
</evidence>
<feature type="domain" description="Acyl-CoA dehydrogenase/oxidase N-terminal" evidence="7">
    <location>
        <begin position="6"/>
        <end position="117"/>
    </location>
</feature>
<dbReference type="Gene3D" id="1.20.140.10">
    <property type="entry name" value="Butyryl-CoA Dehydrogenase, subunit A, domain 3"/>
    <property type="match status" value="1"/>
</dbReference>
<keyword evidence="5" id="KW-0560">Oxidoreductase</keyword>
<evidence type="ECO:0000256" key="5">
    <source>
        <dbReference type="ARBA" id="ARBA00023002"/>
    </source>
</evidence>
<dbReference type="InterPro" id="IPR009075">
    <property type="entry name" value="AcylCo_DH/oxidase_C"/>
</dbReference>
<dbReference type="GO" id="GO:0003995">
    <property type="term" value="F:acyl-CoA dehydrogenase activity"/>
    <property type="evidence" value="ECO:0007669"/>
    <property type="project" value="TreeGrafter"/>
</dbReference>
<sequence length="379" mass="39195">MDFDPTDDHAEVRDLAAQILGDLARVERVVDVERHHGGFDAKLWEVLASSGLLGIAVPEDKGGAGLGMGGLVAVLEQQGRHVAPVPLWSVVAGAALPLAEFGSAAQVERWLAPIVEGGTIVTGAFDAAPGQVARLTGLRVDGGLRVSGELPQVPAAPVAAAVVVPVAVEDGGLRVALVPTDRAGVTVVPVAATSNESAGAVAFEDVVLTEDDLLPADGTAVVAWTRRRLRVALAAVALGVCEEDLRITAAYTSERVQFGRPLSTNQAVAVRASDAYLDTEAIRLTTLKAAWLLDHPEHGGEEAAESASLVAKWWASVGGLRVVLAGQHLHGGIGADVDYPIHRYFLWGRQVAFSLGSGDAIAAELGDVLPTAPRIGAPA</sequence>
<evidence type="ECO:0000256" key="2">
    <source>
        <dbReference type="ARBA" id="ARBA00009347"/>
    </source>
</evidence>
<keyword evidence="3" id="KW-0285">Flavoprotein</keyword>
<dbReference type="EMBL" id="JACCBF010000001">
    <property type="protein sequence ID" value="NYD28817.1"/>
    <property type="molecule type" value="Genomic_DNA"/>
</dbReference>
<dbReference type="Pfam" id="PF00441">
    <property type="entry name" value="Acyl-CoA_dh_1"/>
    <property type="match status" value="1"/>
</dbReference>
<dbReference type="InterPro" id="IPR013786">
    <property type="entry name" value="AcylCoA_DH/ox_N"/>
</dbReference>
<evidence type="ECO:0000259" key="7">
    <source>
        <dbReference type="Pfam" id="PF02771"/>
    </source>
</evidence>
<protein>
    <submittedName>
        <fullName evidence="8">Alkylation response protein AidB-like acyl-CoA dehydrogenase</fullName>
    </submittedName>
</protein>
<reference evidence="8 9" key="1">
    <citation type="submission" date="2020-07" db="EMBL/GenBank/DDBJ databases">
        <title>Sequencing the genomes of 1000 actinobacteria strains.</title>
        <authorList>
            <person name="Klenk H.-P."/>
        </authorList>
    </citation>
    <scope>NUCLEOTIDE SEQUENCE [LARGE SCALE GENOMIC DNA]</scope>
    <source>
        <strain evidence="8 9">DSM 19082</strain>
    </source>
</reference>
<dbReference type="InterPro" id="IPR037069">
    <property type="entry name" value="AcylCoA_DH/ox_N_sf"/>
</dbReference>
<evidence type="ECO:0000256" key="4">
    <source>
        <dbReference type="ARBA" id="ARBA00022827"/>
    </source>
</evidence>
<keyword evidence="4" id="KW-0274">FAD</keyword>
<dbReference type="Proteomes" id="UP000582231">
    <property type="component" value="Unassembled WGS sequence"/>
</dbReference>
<dbReference type="PANTHER" id="PTHR43884">
    <property type="entry name" value="ACYL-COA DEHYDROGENASE"/>
    <property type="match status" value="1"/>
</dbReference>
<dbReference type="InterPro" id="IPR046373">
    <property type="entry name" value="Acyl-CoA_Oxase/DH_mid-dom_sf"/>
</dbReference>
<evidence type="ECO:0000256" key="3">
    <source>
        <dbReference type="ARBA" id="ARBA00022630"/>
    </source>
</evidence>
<dbReference type="InterPro" id="IPR009100">
    <property type="entry name" value="AcylCoA_DH/oxidase_NM_dom_sf"/>
</dbReference>
<dbReference type="AlphaFoldDB" id="A0A852R7C2"/>
<proteinExistence type="inferred from homology"/>
<comment type="similarity">
    <text evidence="2">Belongs to the acyl-CoA dehydrogenase family.</text>
</comment>
<dbReference type="RefSeq" id="WP_179725012.1">
    <property type="nucleotide sequence ID" value="NZ_BAABEF010000001.1"/>
</dbReference>
<dbReference type="GO" id="GO:0050660">
    <property type="term" value="F:flavin adenine dinucleotide binding"/>
    <property type="evidence" value="ECO:0007669"/>
    <property type="project" value="InterPro"/>
</dbReference>
<evidence type="ECO:0000256" key="1">
    <source>
        <dbReference type="ARBA" id="ARBA00001974"/>
    </source>
</evidence>
<dbReference type="SUPFAM" id="SSF47203">
    <property type="entry name" value="Acyl-CoA dehydrogenase C-terminal domain-like"/>
    <property type="match status" value="1"/>
</dbReference>
<keyword evidence="9" id="KW-1185">Reference proteome</keyword>
<gene>
    <name evidence="8" type="ORF">BJ958_000363</name>
</gene>
<organism evidence="8 9">
    <name type="scientific">Nocardioides kongjuensis</name>
    <dbReference type="NCBI Taxonomy" id="349522"/>
    <lineage>
        <taxon>Bacteria</taxon>
        <taxon>Bacillati</taxon>
        <taxon>Actinomycetota</taxon>
        <taxon>Actinomycetes</taxon>
        <taxon>Propionibacteriales</taxon>
        <taxon>Nocardioidaceae</taxon>
        <taxon>Nocardioides</taxon>
    </lineage>
</organism>
<comment type="cofactor">
    <cofactor evidence="1">
        <name>FAD</name>
        <dbReference type="ChEBI" id="CHEBI:57692"/>
    </cofactor>
</comment>
<dbReference type="Pfam" id="PF02771">
    <property type="entry name" value="Acyl-CoA_dh_N"/>
    <property type="match status" value="1"/>
</dbReference>
<dbReference type="Gene3D" id="2.40.110.10">
    <property type="entry name" value="Butyryl-CoA Dehydrogenase, subunit A, domain 2"/>
    <property type="match status" value="1"/>
</dbReference>
<dbReference type="PANTHER" id="PTHR43884:SF20">
    <property type="entry name" value="ACYL-COA DEHYDROGENASE FADE28"/>
    <property type="match status" value="1"/>
</dbReference>
<dbReference type="Gene3D" id="1.10.540.10">
    <property type="entry name" value="Acyl-CoA dehydrogenase/oxidase, N-terminal domain"/>
    <property type="match status" value="1"/>
</dbReference>
<feature type="domain" description="Acyl-CoA dehydrogenase/oxidase C-terminal" evidence="6">
    <location>
        <begin position="217"/>
        <end position="356"/>
    </location>
</feature>
<dbReference type="InterPro" id="IPR036250">
    <property type="entry name" value="AcylCo_DH-like_C"/>
</dbReference>
<dbReference type="SUPFAM" id="SSF56645">
    <property type="entry name" value="Acyl-CoA dehydrogenase NM domain-like"/>
    <property type="match status" value="1"/>
</dbReference>